<sequence length="95" mass="10822">MPRLAAAQHTEFTVWVFTRAELVKFVMVEILFSSALYAGLKRVNGHEAIAILGSSIGTHLCKYWGPRVRWQVWRSSKLPQPLPWGQLGIERSWTG</sequence>
<dbReference type="EMBL" id="JARTLD010000007">
    <property type="protein sequence ID" value="MED5016307.1"/>
    <property type="molecule type" value="Genomic_DNA"/>
</dbReference>
<gene>
    <name evidence="1" type="ORF">P9847_03180</name>
</gene>
<dbReference type="Proteomes" id="UP001343257">
    <property type="component" value="Unassembled WGS sequence"/>
</dbReference>
<keyword evidence="2" id="KW-1185">Reference proteome</keyword>
<reference evidence="1 2" key="1">
    <citation type="submission" date="2023-03" db="EMBL/GenBank/DDBJ databases">
        <title>Bacillus Genome Sequencing.</title>
        <authorList>
            <person name="Dunlap C."/>
        </authorList>
    </citation>
    <scope>NUCLEOTIDE SEQUENCE [LARGE SCALE GENOMIC DNA]</scope>
    <source>
        <strain evidence="1 2">NRS-52</strain>
    </source>
</reference>
<comment type="caution">
    <text evidence="1">The sequence shown here is derived from an EMBL/GenBank/DDBJ whole genome shotgun (WGS) entry which is preliminary data.</text>
</comment>
<evidence type="ECO:0000313" key="2">
    <source>
        <dbReference type="Proteomes" id="UP001343257"/>
    </source>
</evidence>
<accession>A0ABU6PN54</accession>
<organism evidence="1 2">
    <name type="scientific">Paenibacillus chibensis</name>
    <dbReference type="NCBI Taxonomy" id="59846"/>
    <lineage>
        <taxon>Bacteria</taxon>
        <taxon>Bacillati</taxon>
        <taxon>Bacillota</taxon>
        <taxon>Bacilli</taxon>
        <taxon>Bacillales</taxon>
        <taxon>Paenibacillaceae</taxon>
        <taxon>Paenibacillus</taxon>
    </lineage>
</organism>
<evidence type="ECO:0000313" key="1">
    <source>
        <dbReference type="EMBL" id="MED5016307.1"/>
    </source>
</evidence>
<protein>
    <submittedName>
        <fullName evidence="1">Uncharacterized protein</fullName>
    </submittedName>
</protein>
<dbReference type="RefSeq" id="WP_328275322.1">
    <property type="nucleotide sequence ID" value="NZ_JARTLD010000007.1"/>
</dbReference>
<name>A0ABU6PN54_9BACL</name>
<proteinExistence type="predicted"/>